<dbReference type="PANTHER" id="PTHR20531:SF1">
    <property type="entry name" value="N-ALPHA-ACETYLTRANSFERASE 40"/>
    <property type="match status" value="1"/>
</dbReference>
<evidence type="ECO:0000256" key="7">
    <source>
        <dbReference type="ARBA" id="ARBA00022679"/>
    </source>
</evidence>
<evidence type="ECO:0000256" key="5">
    <source>
        <dbReference type="ARBA" id="ARBA00015043"/>
    </source>
</evidence>
<dbReference type="GO" id="GO:0005737">
    <property type="term" value="C:cytoplasm"/>
    <property type="evidence" value="ECO:0007669"/>
    <property type="project" value="UniProtKB-SubCell"/>
</dbReference>
<organism evidence="13 14">
    <name type="scientific">Tilletia walkeri</name>
    <dbReference type="NCBI Taxonomy" id="117179"/>
    <lineage>
        <taxon>Eukaryota</taxon>
        <taxon>Fungi</taxon>
        <taxon>Dikarya</taxon>
        <taxon>Basidiomycota</taxon>
        <taxon>Ustilaginomycotina</taxon>
        <taxon>Exobasidiomycetes</taxon>
        <taxon>Tilletiales</taxon>
        <taxon>Tilletiaceae</taxon>
        <taxon>Tilletia</taxon>
    </lineage>
</organism>
<dbReference type="GO" id="GO:1990189">
    <property type="term" value="F:protein N-terminal-serine acetyltransferase activity"/>
    <property type="evidence" value="ECO:0007669"/>
    <property type="project" value="UniProtKB-EC"/>
</dbReference>
<dbReference type="SUPFAM" id="SSF55729">
    <property type="entry name" value="Acyl-CoA N-acyltransferases (Nat)"/>
    <property type="match status" value="1"/>
</dbReference>
<evidence type="ECO:0000256" key="11">
    <source>
        <dbReference type="ARBA" id="ARBA00049524"/>
    </source>
</evidence>
<dbReference type="PROSITE" id="PS51186">
    <property type="entry name" value="GNAT"/>
    <property type="match status" value="1"/>
</dbReference>
<dbReference type="CDD" id="cd04301">
    <property type="entry name" value="NAT_SF"/>
    <property type="match status" value="1"/>
</dbReference>
<evidence type="ECO:0000256" key="3">
    <source>
        <dbReference type="ARBA" id="ARBA00008870"/>
    </source>
</evidence>
<comment type="subcellular location">
    <subcellularLocation>
        <location evidence="2">Cytoplasm</location>
    </subcellularLocation>
    <subcellularLocation>
        <location evidence="1">Nucleus</location>
    </subcellularLocation>
</comment>
<evidence type="ECO:0000256" key="1">
    <source>
        <dbReference type="ARBA" id="ARBA00004123"/>
    </source>
</evidence>
<evidence type="ECO:0000313" key="14">
    <source>
        <dbReference type="Proteomes" id="UP000078113"/>
    </source>
</evidence>
<evidence type="ECO:0000256" key="6">
    <source>
        <dbReference type="ARBA" id="ARBA00022490"/>
    </source>
</evidence>
<evidence type="ECO:0000259" key="12">
    <source>
        <dbReference type="PROSITE" id="PS51186"/>
    </source>
</evidence>
<dbReference type="InterPro" id="IPR016181">
    <property type="entry name" value="Acyl_CoA_acyltransferase"/>
</dbReference>
<accession>A0A8X7N8M1</accession>
<evidence type="ECO:0000256" key="8">
    <source>
        <dbReference type="ARBA" id="ARBA00023242"/>
    </source>
</evidence>
<comment type="catalytic activity">
    <reaction evidence="10">
        <text>N-terminal L-seryl-[histone H2A] + acetyl-CoA = N-terminal N(alpha)-acetyl-L-seryl-[histone H2A] + CoA + H(+)</text>
        <dbReference type="Rhea" id="RHEA:50600"/>
        <dbReference type="Rhea" id="RHEA-COMP:12742"/>
        <dbReference type="Rhea" id="RHEA-COMP:12744"/>
        <dbReference type="ChEBI" id="CHEBI:15378"/>
        <dbReference type="ChEBI" id="CHEBI:57287"/>
        <dbReference type="ChEBI" id="CHEBI:57288"/>
        <dbReference type="ChEBI" id="CHEBI:64738"/>
        <dbReference type="ChEBI" id="CHEBI:83690"/>
        <dbReference type="EC" id="2.3.1.257"/>
    </reaction>
</comment>
<dbReference type="EMBL" id="LWDG02000144">
    <property type="protein sequence ID" value="KAE8268547.1"/>
    <property type="molecule type" value="Genomic_DNA"/>
</dbReference>
<dbReference type="EC" id="2.3.1.257" evidence="4"/>
<dbReference type="Pfam" id="PF00583">
    <property type="entry name" value="Acetyltransf_1"/>
    <property type="match status" value="1"/>
</dbReference>
<evidence type="ECO:0000256" key="9">
    <source>
        <dbReference type="ARBA" id="ARBA00023315"/>
    </source>
</evidence>
<protein>
    <recommendedName>
        <fullName evidence="5">N-alpha-acetyltransferase 40</fullName>
        <ecNumber evidence="4">2.3.1.257</ecNumber>
    </recommendedName>
</protein>
<keyword evidence="14" id="KW-1185">Reference proteome</keyword>
<evidence type="ECO:0000313" key="13">
    <source>
        <dbReference type="EMBL" id="KAE8268547.1"/>
    </source>
</evidence>
<dbReference type="InterPro" id="IPR000182">
    <property type="entry name" value="GNAT_dom"/>
</dbReference>
<evidence type="ECO:0000256" key="10">
    <source>
        <dbReference type="ARBA" id="ARBA00047821"/>
    </source>
</evidence>
<reference evidence="13" key="2">
    <citation type="journal article" date="2019" name="IMA Fungus">
        <title>Genome sequencing and comparison of five Tilletia species to identify candidate genes for the detection of regulated species infecting wheat.</title>
        <authorList>
            <person name="Nguyen H.D.T."/>
            <person name="Sultana T."/>
            <person name="Kesanakurti P."/>
            <person name="Hambleton S."/>
        </authorList>
    </citation>
    <scope>NUCLEOTIDE SEQUENCE</scope>
    <source>
        <strain evidence="13">DAOMC 236422</strain>
    </source>
</reference>
<gene>
    <name evidence="13" type="ORF">A4X09_0g3792</name>
</gene>
<keyword evidence="6" id="KW-0963">Cytoplasm</keyword>
<reference evidence="13" key="1">
    <citation type="submission" date="2016-04" db="EMBL/GenBank/DDBJ databases">
        <authorList>
            <person name="Nguyen H.D."/>
            <person name="Samba Siva P."/>
            <person name="Cullis J."/>
            <person name="Levesque C.A."/>
            <person name="Hambleton S."/>
        </authorList>
    </citation>
    <scope>NUCLEOTIDE SEQUENCE</scope>
    <source>
        <strain evidence="13">DAOMC 236422</strain>
    </source>
</reference>
<name>A0A8X7N8M1_9BASI</name>
<dbReference type="AlphaFoldDB" id="A0A8X7N8M1"/>
<dbReference type="InterPro" id="IPR039949">
    <property type="entry name" value="NAA40"/>
</dbReference>
<dbReference type="GO" id="GO:0005634">
    <property type="term" value="C:nucleus"/>
    <property type="evidence" value="ECO:0007669"/>
    <property type="project" value="UniProtKB-SubCell"/>
</dbReference>
<proteinExistence type="inferred from homology"/>
<dbReference type="GO" id="GO:0043998">
    <property type="term" value="F:histone H2A acetyltransferase activity"/>
    <property type="evidence" value="ECO:0007669"/>
    <property type="project" value="InterPro"/>
</dbReference>
<sequence length="171" mass="19496">MKEMYDKSQSIEWNDEEKRQDIDHADSRLILAFDKSSQDGQAATRLAGFVLFRFDTEDCDPEDPCSRIGQDEVEVAYCYELQIAPGAQGYGLGDLLMRILQRFARTAKMRKVMLTCFSFNSAARGFYLAQGYEIDFISPCSEDEDSGDEMDADEEVIPDYRILSKNIYSVS</sequence>
<evidence type="ECO:0000256" key="4">
    <source>
        <dbReference type="ARBA" id="ARBA00012950"/>
    </source>
</evidence>
<comment type="similarity">
    <text evidence="3">Belongs to the acetyltransferase family. NAA40 subfamily.</text>
</comment>
<dbReference type="GO" id="GO:0010485">
    <property type="term" value="F:histone H4 acetyltransferase activity"/>
    <property type="evidence" value="ECO:0007669"/>
    <property type="project" value="InterPro"/>
</dbReference>
<evidence type="ECO:0000256" key="2">
    <source>
        <dbReference type="ARBA" id="ARBA00004496"/>
    </source>
</evidence>
<dbReference type="PANTHER" id="PTHR20531">
    <property type="entry name" value="N-ALPHA-ACETYLTRANSFERASE 40"/>
    <property type="match status" value="1"/>
</dbReference>
<keyword evidence="9" id="KW-0012">Acyltransferase</keyword>
<dbReference type="Gene3D" id="3.40.630.30">
    <property type="match status" value="1"/>
</dbReference>
<keyword evidence="7" id="KW-0808">Transferase</keyword>
<keyword evidence="8" id="KW-0539">Nucleus</keyword>
<feature type="domain" description="N-acetyltransferase" evidence="12">
    <location>
        <begin position="1"/>
        <end position="155"/>
    </location>
</feature>
<comment type="catalytic activity">
    <reaction evidence="11">
        <text>N-terminal L-seryl-[histone H4] + acetyl-CoA = N-terminal N(alpha)-acetyl-L-seryl-[histone H4] + CoA + H(+)</text>
        <dbReference type="Rhea" id="RHEA:50596"/>
        <dbReference type="Rhea" id="RHEA-COMP:12740"/>
        <dbReference type="Rhea" id="RHEA-COMP:12743"/>
        <dbReference type="ChEBI" id="CHEBI:15378"/>
        <dbReference type="ChEBI" id="CHEBI:57287"/>
        <dbReference type="ChEBI" id="CHEBI:57288"/>
        <dbReference type="ChEBI" id="CHEBI:64738"/>
        <dbReference type="ChEBI" id="CHEBI:83690"/>
        <dbReference type="EC" id="2.3.1.257"/>
    </reaction>
</comment>
<comment type="caution">
    <text evidence="13">The sequence shown here is derived from an EMBL/GenBank/DDBJ whole genome shotgun (WGS) entry which is preliminary data.</text>
</comment>
<dbReference type="Proteomes" id="UP000078113">
    <property type="component" value="Unassembled WGS sequence"/>
</dbReference>